<feature type="non-terminal residue" evidence="9">
    <location>
        <position position="319"/>
    </location>
</feature>
<feature type="domain" description="VWFA" evidence="7">
    <location>
        <begin position="246"/>
        <end position="319"/>
    </location>
</feature>
<dbReference type="AlphaFoldDB" id="A0A2G9R887"/>
<dbReference type="PROSITE" id="PS50234">
    <property type="entry name" value="VWFA"/>
    <property type="match status" value="1"/>
</dbReference>
<gene>
    <name evidence="9" type="ORF">AB205_0206410</name>
</gene>
<feature type="disulfide bond" evidence="5">
    <location>
        <begin position="111"/>
        <end position="138"/>
    </location>
</feature>
<dbReference type="InterPro" id="IPR036465">
    <property type="entry name" value="vWFA_dom_sf"/>
</dbReference>
<evidence type="ECO:0000256" key="6">
    <source>
        <dbReference type="SAM" id="SignalP"/>
    </source>
</evidence>
<evidence type="ECO:0000256" key="2">
    <source>
        <dbReference type="ARBA" id="ARBA00022737"/>
    </source>
</evidence>
<sequence length="319" mass="36019">MLPLLLLIHIALTFATPEIKCDLTKLAIDGGNYTLSDGGNIGSEVHYSCPKEKYPYPSFFQKCLANGQWTNAMHQFVCKDVHCPGQLMFEGGEYFPRKAKHNVGDVLNFQCYAGFSMTGPERRICQEDGQWSGTTTTCQNYLEHCSDPGVPPGATKAGTSYGLNDKVRYWCQAGLHLIGSKERQCMWNKQWSGAEPFCKDRYMYDTPEKVAESFSYSIAEIIAGSKPVREDRESRKLRIRKEDPLNIFIVIDTSKSVGIRDFRTAKDISESFIEKISSYDIVPRFAVISYASTVKTIASLNDNLNPEEVIENLKTFRYS</sequence>
<dbReference type="SMART" id="SM00032">
    <property type="entry name" value="CCP"/>
    <property type="match status" value="3"/>
</dbReference>
<feature type="domain" description="Sushi" evidence="8">
    <location>
        <begin position="81"/>
        <end position="140"/>
    </location>
</feature>
<dbReference type="EMBL" id="KV952410">
    <property type="protein sequence ID" value="PIO24084.1"/>
    <property type="molecule type" value="Genomic_DNA"/>
</dbReference>
<dbReference type="PANTHER" id="PTHR46393:SF1">
    <property type="entry name" value="COMPLEMENT FACTOR B"/>
    <property type="match status" value="1"/>
</dbReference>
<dbReference type="OrthoDB" id="6127264at2759"/>
<evidence type="ECO:0000256" key="1">
    <source>
        <dbReference type="ARBA" id="ARBA00022659"/>
    </source>
</evidence>
<name>A0A2G9R887_AQUCT</name>
<dbReference type="InterPro" id="IPR002035">
    <property type="entry name" value="VWF_A"/>
</dbReference>
<dbReference type="Proteomes" id="UP000228934">
    <property type="component" value="Unassembled WGS sequence"/>
</dbReference>
<protein>
    <submittedName>
        <fullName evidence="9">Uncharacterized protein</fullName>
    </submittedName>
</protein>
<keyword evidence="10" id="KW-1185">Reference proteome</keyword>
<dbReference type="CDD" id="cd00033">
    <property type="entry name" value="CCP"/>
    <property type="match status" value="2"/>
</dbReference>
<dbReference type="GO" id="GO:0006956">
    <property type="term" value="P:complement activation"/>
    <property type="evidence" value="ECO:0007669"/>
    <property type="project" value="TreeGrafter"/>
</dbReference>
<comment type="caution">
    <text evidence="5">Lacks conserved residue(s) required for the propagation of feature annotation.</text>
</comment>
<evidence type="ECO:0000256" key="5">
    <source>
        <dbReference type="PROSITE-ProRule" id="PRU00302"/>
    </source>
</evidence>
<evidence type="ECO:0000259" key="7">
    <source>
        <dbReference type="PROSITE" id="PS50234"/>
    </source>
</evidence>
<keyword evidence="1 5" id="KW-0768">Sushi</keyword>
<dbReference type="GO" id="GO:0070062">
    <property type="term" value="C:extracellular exosome"/>
    <property type="evidence" value="ECO:0007669"/>
    <property type="project" value="TreeGrafter"/>
</dbReference>
<dbReference type="PANTHER" id="PTHR46393">
    <property type="entry name" value="SUSHI DOMAIN-CONTAINING PROTEIN"/>
    <property type="match status" value="1"/>
</dbReference>
<dbReference type="Pfam" id="PF00084">
    <property type="entry name" value="Sushi"/>
    <property type="match status" value="2"/>
</dbReference>
<dbReference type="GO" id="GO:0009617">
    <property type="term" value="P:response to bacterium"/>
    <property type="evidence" value="ECO:0007669"/>
    <property type="project" value="TreeGrafter"/>
</dbReference>
<evidence type="ECO:0000313" key="9">
    <source>
        <dbReference type="EMBL" id="PIO24084.1"/>
    </source>
</evidence>
<dbReference type="InterPro" id="IPR000436">
    <property type="entry name" value="Sushi_SCR_CCP_dom"/>
</dbReference>
<dbReference type="Gene3D" id="3.40.50.410">
    <property type="entry name" value="von Willebrand factor, type A domain"/>
    <property type="match status" value="1"/>
</dbReference>
<keyword evidence="4" id="KW-0325">Glycoprotein</keyword>
<dbReference type="InterPro" id="IPR035976">
    <property type="entry name" value="Sushi/SCR/CCP_sf"/>
</dbReference>
<dbReference type="PROSITE" id="PS50923">
    <property type="entry name" value="SUSHI"/>
    <property type="match status" value="2"/>
</dbReference>
<dbReference type="Gene3D" id="2.10.70.10">
    <property type="entry name" value="Complement Module, domain 1"/>
    <property type="match status" value="3"/>
</dbReference>
<dbReference type="SUPFAM" id="SSF57535">
    <property type="entry name" value="Complement control module/SCR domain"/>
    <property type="match status" value="3"/>
</dbReference>
<accession>A0A2G9R887</accession>
<proteinExistence type="predicted"/>
<dbReference type="SUPFAM" id="SSF53300">
    <property type="entry name" value="vWA-like"/>
    <property type="match status" value="1"/>
</dbReference>
<reference evidence="10" key="1">
    <citation type="journal article" date="2017" name="Nat. Commun.">
        <title>The North American bullfrog draft genome provides insight into hormonal regulation of long noncoding RNA.</title>
        <authorList>
            <person name="Hammond S.A."/>
            <person name="Warren R.L."/>
            <person name="Vandervalk B.P."/>
            <person name="Kucuk E."/>
            <person name="Khan H."/>
            <person name="Gibb E.A."/>
            <person name="Pandoh P."/>
            <person name="Kirk H."/>
            <person name="Zhao Y."/>
            <person name="Jones M."/>
            <person name="Mungall A.J."/>
            <person name="Coope R."/>
            <person name="Pleasance S."/>
            <person name="Moore R.A."/>
            <person name="Holt R.A."/>
            <person name="Round J.M."/>
            <person name="Ohora S."/>
            <person name="Walle B.V."/>
            <person name="Veldhoen N."/>
            <person name="Helbing C.C."/>
            <person name="Birol I."/>
        </authorList>
    </citation>
    <scope>NUCLEOTIDE SEQUENCE [LARGE SCALE GENOMIC DNA]</scope>
</reference>
<keyword evidence="3 5" id="KW-1015">Disulfide bond</keyword>
<keyword evidence="2" id="KW-0677">Repeat</keyword>
<feature type="disulfide bond" evidence="5">
    <location>
        <begin position="171"/>
        <end position="198"/>
    </location>
</feature>
<feature type="chain" id="PRO_5013587371" evidence="6">
    <location>
        <begin position="16"/>
        <end position="319"/>
    </location>
</feature>
<dbReference type="Pfam" id="PF00092">
    <property type="entry name" value="VWA"/>
    <property type="match status" value="1"/>
</dbReference>
<feature type="domain" description="Sushi" evidence="8">
    <location>
        <begin position="143"/>
        <end position="200"/>
    </location>
</feature>
<evidence type="ECO:0000256" key="4">
    <source>
        <dbReference type="ARBA" id="ARBA00023180"/>
    </source>
</evidence>
<evidence type="ECO:0000256" key="3">
    <source>
        <dbReference type="ARBA" id="ARBA00023157"/>
    </source>
</evidence>
<evidence type="ECO:0000259" key="8">
    <source>
        <dbReference type="PROSITE" id="PS50923"/>
    </source>
</evidence>
<evidence type="ECO:0000313" key="10">
    <source>
        <dbReference type="Proteomes" id="UP000228934"/>
    </source>
</evidence>
<organism evidence="9 10">
    <name type="scientific">Aquarana catesbeiana</name>
    <name type="common">American bullfrog</name>
    <name type="synonym">Rana catesbeiana</name>
    <dbReference type="NCBI Taxonomy" id="8400"/>
    <lineage>
        <taxon>Eukaryota</taxon>
        <taxon>Metazoa</taxon>
        <taxon>Chordata</taxon>
        <taxon>Craniata</taxon>
        <taxon>Vertebrata</taxon>
        <taxon>Euteleostomi</taxon>
        <taxon>Amphibia</taxon>
        <taxon>Batrachia</taxon>
        <taxon>Anura</taxon>
        <taxon>Neobatrachia</taxon>
        <taxon>Ranoidea</taxon>
        <taxon>Ranidae</taxon>
        <taxon>Aquarana</taxon>
    </lineage>
</organism>
<keyword evidence="6" id="KW-0732">Signal</keyword>
<feature type="signal peptide" evidence="6">
    <location>
        <begin position="1"/>
        <end position="15"/>
    </location>
</feature>